<dbReference type="SUPFAM" id="SSF46689">
    <property type="entry name" value="Homeodomain-like"/>
    <property type="match status" value="2"/>
</dbReference>
<dbReference type="Gene3D" id="3.40.50.880">
    <property type="match status" value="1"/>
</dbReference>
<evidence type="ECO:0000256" key="2">
    <source>
        <dbReference type="ARBA" id="ARBA00023163"/>
    </source>
</evidence>
<evidence type="ECO:0000256" key="1">
    <source>
        <dbReference type="ARBA" id="ARBA00023015"/>
    </source>
</evidence>
<proteinExistence type="predicted"/>
<evidence type="ECO:0000259" key="3">
    <source>
        <dbReference type="PROSITE" id="PS01124"/>
    </source>
</evidence>
<dbReference type="PROSITE" id="PS01124">
    <property type="entry name" value="HTH_ARAC_FAMILY_2"/>
    <property type="match status" value="1"/>
</dbReference>
<dbReference type="InterPro" id="IPR018060">
    <property type="entry name" value="HTH_AraC"/>
</dbReference>
<accession>A0A5Q0C5F9</accession>
<dbReference type="Pfam" id="PF01965">
    <property type="entry name" value="DJ-1_PfpI"/>
    <property type="match status" value="1"/>
</dbReference>
<dbReference type="RefSeq" id="WP_153270882.1">
    <property type="nucleotide sequence ID" value="NZ_CP043498.1"/>
</dbReference>
<evidence type="ECO:0000313" key="4">
    <source>
        <dbReference type="EMBL" id="QFY60663.1"/>
    </source>
</evidence>
<dbReference type="OrthoDB" id="9793422at2"/>
<reference evidence="4 5" key="1">
    <citation type="submission" date="2019-08" db="EMBL/GenBank/DDBJ databases">
        <title>Prosopis cineraria nodule microbiome.</title>
        <authorList>
            <person name="Ali R."/>
            <person name="Chaluvadi S.R."/>
            <person name="Wang X."/>
        </authorList>
    </citation>
    <scope>NUCLEOTIDE SEQUENCE [LARGE SCALE GENOMIC DNA]</scope>
    <source>
        <strain evidence="4 5">BG7</strain>
    </source>
</reference>
<name>A0A5Q0C5F9_9HYPH</name>
<keyword evidence="5" id="KW-1185">Reference proteome</keyword>
<organism evidence="4 5">
    <name type="scientific">Rhizobium grahamii</name>
    <dbReference type="NCBI Taxonomy" id="1120045"/>
    <lineage>
        <taxon>Bacteria</taxon>
        <taxon>Pseudomonadati</taxon>
        <taxon>Pseudomonadota</taxon>
        <taxon>Alphaproteobacteria</taxon>
        <taxon>Hyphomicrobiales</taxon>
        <taxon>Rhizobiaceae</taxon>
        <taxon>Rhizobium/Agrobacterium group</taxon>
        <taxon>Rhizobium</taxon>
    </lineage>
</organism>
<dbReference type="GO" id="GO:0003700">
    <property type="term" value="F:DNA-binding transcription factor activity"/>
    <property type="evidence" value="ECO:0007669"/>
    <property type="project" value="InterPro"/>
</dbReference>
<protein>
    <submittedName>
        <fullName evidence="4">GlxA family transcriptional regulator</fullName>
    </submittedName>
</protein>
<dbReference type="PANTHER" id="PTHR43130:SF3">
    <property type="entry name" value="HTH-TYPE TRANSCRIPTIONAL REGULATOR RV1931C"/>
    <property type="match status" value="1"/>
</dbReference>
<dbReference type="Proteomes" id="UP000326881">
    <property type="component" value="Chromosome"/>
</dbReference>
<keyword evidence="1" id="KW-0805">Transcription regulation</keyword>
<dbReference type="InterPro" id="IPR029062">
    <property type="entry name" value="Class_I_gatase-like"/>
</dbReference>
<dbReference type="KEGG" id="rgr:FZ934_09635"/>
<evidence type="ECO:0000313" key="5">
    <source>
        <dbReference type="Proteomes" id="UP000326881"/>
    </source>
</evidence>
<sequence length="334" mass="36833">MRIAILTIPGVQMLDVAGPMDVFSEATRLLRDRSGYSVDIVALTMDPVTALNGTRFLPDMSIESTLEGFDTLLIAGSPGVRQYEDHRELLQWIIRESRHVRRLASICTGAFLLGKAGLLDGRRATTHWNSTARLASMFPTVRLEPNTIFVKDGPIYTSAGVTASMDLALALVEEDFGRSIALRVAKELILFLQRPGGQSQFSVQLEAQAAEIGPIRDITQWIVDNIAGDLGVETLAARIGMSARNFARTFKRETQMTPGDYVEAARVEAARRILEESDTPLKRVASLCGFADQTGLRRAFMRRINVTPVEYRHRFRPSATTAAKDPLARTLATA</sequence>
<dbReference type="CDD" id="cd03137">
    <property type="entry name" value="GATase1_AraC_1"/>
    <property type="match status" value="1"/>
</dbReference>
<dbReference type="InterPro" id="IPR052158">
    <property type="entry name" value="INH-QAR"/>
</dbReference>
<gene>
    <name evidence="4" type="ORF">FZ934_09635</name>
</gene>
<dbReference type="InterPro" id="IPR009057">
    <property type="entry name" value="Homeodomain-like_sf"/>
</dbReference>
<keyword evidence="2" id="KW-0804">Transcription</keyword>
<dbReference type="EMBL" id="CP043498">
    <property type="protein sequence ID" value="QFY60663.1"/>
    <property type="molecule type" value="Genomic_DNA"/>
</dbReference>
<dbReference type="SMART" id="SM00342">
    <property type="entry name" value="HTH_ARAC"/>
    <property type="match status" value="1"/>
</dbReference>
<dbReference type="PANTHER" id="PTHR43130">
    <property type="entry name" value="ARAC-FAMILY TRANSCRIPTIONAL REGULATOR"/>
    <property type="match status" value="1"/>
</dbReference>
<feature type="domain" description="HTH araC/xylS-type" evidence="3">
    <location>
        <begin position="216"/>
        <end position="314"/>
    </location>
</feature>
<dbReference type="Pfam" id="PF12833">
    <property type="entry name" value="HTH_18"/>
    <property type="match status" value="1"/>
</dbReference>
<dbReference type="SUPFAM" id="SSF52317">
    <property type="entry name" value="Class I glutamine amidotransferase-like"/>
    <property type="match status" value="1"/>
</dbReference>
<dbReference type="InterPro" id="IPR002818">
    <property type="entry name" value="DJ-1/PfpI"/>
</dbReference>
<dbReference type="Gene3D" id="1.10.10.60">
    <property type="entry name" value="Homeodomain-like"/>
    <property type="match status" value="1"/>
</dbReference>
<dbReference type="GO" id="GO:0043565">
    <property type="term" value="F:sequence-specific DNA binding"/>
    <property type="evidence" value="ECO:0007669"/>
    <property type="project" value="InterPro"/>
</dbReference>
<dbReference type="AlphaFoldDB" id="A0A5Q0C5F9"/>